<evidence type="ECO:0000256" key="3">
    <source>
        <dbReference type="ARBA" id="ARBA00022723"/>
    </source>
</evidence>
<dbReference type="EMBL" id="CP114014">
    <property type="protein sequence ID" value="XAY05155.1"/>
    <property type="molecule type" value="Genomic_DNA"/>
</dbReference>
<dbReference type="PANTHER" id="PTHR30600:SF14">
    <property type="entry name" value="CYTOCHROME C PEROXIDASE"/>
    <property type="match status" value="1"/>
</dbReference>
<dbReference type="GO" id="GO:0009055">
    <property type="term" value="F:electron transfer activity"/>
    <property type="evidence" value="ECO:0007669"/>
    <property type="project" value="InterPro"/>
</dbReference>
<dbReference type="NCBIfam" id="TIGR04039">
    <property type="entry name" value="MXAN_0977_Heme2"/>
    <property type="match status" value="1"/>
</dbReference>
<evidence type="ECO:0000256" key="1">
    <source>
        <dbReference type="ARBA" id="ARBA00004196"/>
    </source>
</evidence>
<feature type="compositionally biased region" description="Low complexity" evidence="7">
    <location>
        <begin position="403"/>
        <end position="420"/>
    </location>
</feature>
<dbReference type="InterPro" id="IPR023929">
    <property type="entry name" value="MbnH-like"/>
</dbReference>
<dbReference type="Pfam" id="PF21419">
    <property type="entry name" value="RoxA-like_Cyt-c"/>
    <property type="match status" value="1"/>
</dbReference>
<keyword evidence="3 6" id="KW-0479">Metal-binding</keyword>
<dbReference type="GO" id="GO:0020037">
    <property type="term" value="F:heme binding"/>
    <property type="evidence" value="ECO:0007669"/>
    <property type="project" value="InterPro"/>
</dbReference>
<evidence type="ECO:0000256" key="2">
    <source>
        <dbReference type="ARBA" id="ARBA00022617"/>
    </source>
</evidence>
<dbReference type="InterPro" id="IPR004852">
    <property type="entry name" value="Di-haem_cyt_c_peroxidsae"/>
</dbReference>
<organism evidence="9">
    <name type="scientific">Paraconexibacter sp. AEG42_29</name>
    <dbReference type="NCBI Taxonomy" id="2997339"/>
    <lineage>
        <taxon>Bacteria</taxon>
        <taxon>Bacillati</taxon>
        <taxon>Actinomycetota</taxon>
        <taxon>Thermoleophilia</taxon>
        <taxon>Solirubrobacterales</taxon>
        <taxon>Paraconexibacteraceae</taxon>
        <taxon>Paraconexibacter</taxon>
    </lineage>
</organism>
<evidence type="ECO:0000313" key="9">
    <source>
        <dbReference type="EMBL" id="XAY05155.1"/>
    </source>
</evidence>
<dbReference type="Gene3D" id="1.10.760.10">
    <property type="entry name" value="Cytochrome c-like domain"/>
    <property type="match status" value="2"/>
</dbReference>
<keyword evidence="2 6" id="KW-0349">Heme</keyword>
<dbReference type="AlphaFoldDB" id="A0AAU7AU27"/>
<keyword evidence="4" id="KW-0560">Oxidoreductase</keyword>
<dbReference type="KEGG" id="parq:DSM112329_01999"/>
<sequence length="420" mass="45817">MRSRLRLRPPRRAAAPRRAVLQLVLATTSVVAGLGLYELSASAAGTKVSPYAWQLPKGYPQPRVPKDNPMNAAKVDVGRWLFYDRRLSGNATQSCSSCHLPARAFTDGGAQSVGSTGERTPRSSPTLVNVAYNATFAWANPGLVSLERQMEVPLFGTGPTELGITDANRAKVLKRITDDPVYARWFRRAFPGLKRPITWTTIIRSIAAFQRSIVSASSRYDQYLKGKVKLTPAETRGQQLFMGEKAECHHCHGTFIFNEQVSYVGVPVERPRFHNTGLYNIGGTGALPEASQGLFEVTGRMQDMGRFRAPTLRNIELTAPYMHDGSIPTLEAVIDHYANGGRVITEGPFAGDGRASPFKDPLIAPIDLSRAERADLVAFLKTLTDRTVAVNPRFADPFRKRAAAAGRGPAATGRRAAGGR</sequence>
<gene>
    <name evidence="9" type="ORF">DSM112329_01999</name>
</gene>
<comment type="subcellular location">
    <subcellularLocation>
        <location evidence="1">Cell envelope</location>
    </subcellularLocation>
</comment>
<evidence type="ECO:0000256" key="7">
    <source>
        <dbReference type="SAM" id="MobiDB-lite"/>
    </source>
</evidence>
<feature type="domain" description="Cytochrome c" evidence="8">
    <location>
        <begin position="232"/>
        <end position="384"/>
    </location>
</feature>
<evidence type="ECO:0000259" key="8">
    <source>
        <dbReference type="PROSITE" id="PS51007"/>
    </source>
</evidence>
<dbReference type="PANTHER" id="PTHR30600">
    <property type="entry name" value="CYTOCHROME C PEROXIDASE-RELATED"/>
    <property type="match status" value="1"/>
</dbReference>
<evidence type="ECO:0000256" key="5">
    <source>
        <dbReference type="ARBA" id="ARBA00023004"/>
    </source>
</evidence>
<evidence type="ECO:0000256" key="4">
    <source>
        <dbReference type="ARBA" id="ARBA00023002"/>
    </source>
</evidence>
<dbReference type="RefSeq" id="WP_354701673.1">
    <property type="nucleotide sequence ID" value="NZ_CP114014.1"/>
</dbReference>
<proteinExistence type="predicted"/>
<dbReference type="InterPro" id="IPR036909">
    <property type="entry name" value="Cyt_c-like_dom_sf"/>
</dbReference>
<protein>
    <recommendedName>
        <fullName evidence="8">Cytochrome c domain-containing protein</fullName>
    </recommendedName>
</protein>
<name>A0AAU7AU27_9ACTN</name>
<dbReference type="PROSITE" id="PS51007">
    <property type="entry name" value="CYTC"/>
    <property type="match status" value="1"/>
</dbReference>
<dbReference type="SUPFAM" id="SSF46626">
    <property type="entry name" value="Cytochrome c"/>
    <property type="match status" value="2"/>
</dbReference>
<dbReference type="Pfam" id="PF03150">
    <property type="entry name" value="CCP_MauG"/>
    <property type="match status" value="1"/>
</dbReference>
<dbReference type="InterPro" id="IPR051395">
    <property type="entry name" value="Cytochrome_c_Peroxidase/MauG"/>
</dbReference>
<dbReference type="GO" id="GO:0030313">
    <property type="term" value="C:cell envelope"/>
    <property type="evidence" value="ECO:0007669"/>
    <property type="project" value="UniProtKB-SubCell"/>
</dbReference>
<dbReference type="GO" id="GO:0046872">
    <property type="term" value="F:metal ion binding"/>
    <property type="evidence" value="ECO:0007669"/>
    <property type="project" value="UniProtKB-KW"/>
</dbReference>
<accession>A0AAU7AU27</accession>
<feature type="region of interest" description="Disordered" evidence="7">
    <location>
        <begin position="401"/>
        <end position="420"/>
    </location>
</feature>
<dbReference type="InterPro" id="IPR009056">
    <property type="entry name" value="Cyt_c-like_dom"/>
</dbReference>
<dbReference type="GO" id="GO:0004130">
    <property type="term" value="F:cytochrome-c peroxidase activity"/>
    <property type="evidence" value="ECO:0007669"/>
    <property type="project" value="TreeGrafter"/>
</dbReference>
<evidence type="ECO:0000256" key="6">
    <source>
        <dbReference type="PROSITE-ProRule" id="PRU00433"/>
    </source>
</evidence>
<reference evidence="9" key="1">
    <citation type="submission" date="2022-12" db="EMBL/GenBank/DDBJ databases">
        <title>Paraconexibacter alkalitolerans sp. nov. and Baekduia alba sp. nov., isolated from soil and emended description of the genera Paraconexibacter (Chun et al., 2020) and Baekduia (An et al., 2020).</title>
        <authorList>
            <person name="Vieira S."/>
            <person name="Huber K.J."/>
            <person name="Geppert A."/>
            <person name="Wolf J."/>
            <person name="Neumann-Schaal M."/>
            <person name="Muesken M."/>
            <person name="Overmann J."/>
        </authorList>
    </citation>
    <scope>NUCLEOTIDE SEQUENCE</scope>
    <source>
        <strain evidence="9">AEG42_29</strain>
    </source>
</reference>
<keyword evidence="5 6" id="KW-0408">Iron</keyword>